<organism evidence="2 3">
    <name type="scientific">Desulfovibrio ferrophilus</name>
    <dbReference type="NCBI Taxonomy" id="241368"/>
    <lineage>
        <taxon>Bacteria</taxon>
        <taxon>Pseudomonadati</taxon>
        <taxon>Thermodesulfobacteriota</taxon>
        <taxon>Desulfovibrionia</taxon>
        <taxon>Desulfovibrionales</taxon>
        <taxon>Desulfovibrionaceae</taxon>
        <taxon>Desulfovibrio</taxon>
    </lineage>
</organism>
<dbReference type="PANTHER" id="PTHR43861:SF6">
    <property type="entry name" value="METHYLTRANSFERASE TYPE 11"/>
    <property type="match status" value="1"/>
</dbReference>
<evidence type="ECO:0000313" key="3">
    <source>
        <dbReference type="Proteomes" id="UP000269883"/>
    </source>
</evidence>
<protein>
    <submittedName>
        <fullName evidence="2">Methionine biosynthesis protein MetW-like protein</fullName>
    </submittedName>
</protein>
<dbReference type="KEGG" id="dfl:DFE_2889"/>
<name>A0A2Z6B2D8_9BACT</name>
<dbReference type="AlphaFoldDB" id="A0A2Z6B2D8"/>
<dbReference type="InterPro" id="IPR013216">
    <property type="entry name" value="Methyltransf_11"/>
</dbReference>
<dbReference type="Gene3D" id="3.40.50.150">
    <property type="entry name" value="Vaccinia Virus protein VP39"/>
    <property type="match status" value="1"/>
</dbReference>
<dbReference type="OrthoDB" id="7342932at2"/>
<dbReference type="CDD" id="cd02440">
    <property type="entry name" value="AdoMet_MTases"/>
    <property type="match status" value="1"/>
</dbReference>
<sequence>MTYDADYYSGKNSGYILSYRVMRHPVMWRSEKRHIARFISGGDALDIGCAYGFFLENLGDGFNRHGIDVSEHAVTTARSIHGDAMRFDVCDVTEREPFEGQQFDLVTCFNVLEHFEDPGPVLERIAQCVKPGGLFYARFPFKDPLFCRDKYHHYRPAQEWIADFQRHFDVEMVKYVYTLWGKMSDIPVPAPMANFMAIMLRRRGGE</sequence>
<dbReference type="EMBL" id="AP017378">
    <property type="protein sequence ID" value="BBD09615.1"/>
    <property type="molecule type" value="Genomic_DNA"/>
</dbReference>
<dbReference type="SUPFAM" id="SSF53335">
    <property type="entry name" value="S-adenosyl-L-methionine-dependent methyltransferases"/>
    <property type="match status" value="1"/>
</dbReference>
<accession>A0A2Z6B2D8</accession>
<reference evidence="2 3" key="1">
    <citation type="journal article" date="2018" name="Sci. Adv.">
        <title>Multi-heme cytochromes provide a pathway for survival in energy-limited environments.</title>
        <authorList>
            <person name="Deng X."/>
            <person name="Dohmae N."/>
            <person name="Nealson K.H."/>
            <person name="Hashimoto K."/>
            <person name="Okamoto A."/>
        </authorList>
    </citation>
    <scope>NUCLEOTIDE SEQUENCE [LARGE SCALE GENOMIC DNA]</scope>
    <source>
        <strain evidence="2 3">IS5</strain>
    </source>
</reference>
<proteinExistence type="predicted"/>
<dbReference type="GO" id="GO:0008757">
    <property type="term" value="F:S-adenosylmethionine-dependent methyltransferase activity"/>
    <property type="evidence" value="ECO:0007669"/>
    <property type="project" value="InterPro"/>
</dbReference>
<dbReference type="Pfam" id="PF08241">
    <property type="entry name" value="Methyltransf_11"/>
    <property type="match status" value="1"/>
</dbReference>
<dbReference type="RefSeq" id="WP_126380647.1">
    <property type="nucleotide sequence ID" value="NZ_AP017378.1"/>
</dbReference>
<dbReference type="Proteomes" id="UP000269883">
    <property type="component" value="Chromosome"/>
</dbReference>
<dbReference type="InterPro" id="IPR029063">
    <property type="entry name" value="SAM-dependent_MTases_sf"/>
</dbReference>
<keyword evidence="3" id="KW-1185">Reference proteome</keyword>
<feature type="domain" description="Methyltransferase type 11" evidence="1">
    <location>
        <begin position="45"/>
        <end position="136"/>
    </location>
</feature>
<evidence type="ECO:0000313" key="2">
    <source>
        <dbReference type="EMBL" id="BBD09615.1"/>
    </source>
</evidence>
<gene>
    <name evidence="2" type="ORF">DFE_2889</name>
</gene>
<dbReference type="PANTHER" id="PTHR43861">
    <property type="entry name" value="TRANS-ACONITATE 2-METHYLTRANSFERASE-RELATED"/>
    <property type="match status" value="1"/>
</dbReference>
<evidence type="ECO:0000259" key="1">
    <source>
        <dbReference type="Pfam" id="PF08241"/>
    </source>
</evidence>